<comment type="caution">
    <text evidence="1">The sequence shown here is derived from an EMBL/GenBank/DDBJ whole genome shotgun (WGS) entry which is preliminary data.</text>
</comment>
<gene>
    <name evidence="1" type="ORF">Ari01nite_64160</name>
</gene>
<sequence>MSTVLIGMLPGSDYDRTTYGITHRSAHVFRVTGTGVHNRCYPHRVQVWDNTGRPNTDPGRFTEFTGRVGPGAYIDPCGKGTDTPVTVTTSAEAVAVTNNGTNTGTEASGQVYAPETIAMGDVVILVYPGGLLSEPYVLTARPLGDPRLTPLAANTVTPDLLRALNAARQFEQTAAAELAKLGEVAEETGDFRHRDERSADLGEVAWERLSDLLAHLDQVQ</sequence>
<dbReference type="RefSeq" id="WP_203785973.1">
    <property type="nucleotide sequence ID" value="NZ_BOMV01000069.1"/>
</dbReference>
<dbReference type="AlphaFoldDB" id="A0A919K9A5"/>
<evidence type="ECO:0000313" key="1">
    <source>
        <dbReference type="EMBL" id="GIE98951.1"/>
    </source>
</evidence>
<evidence type="ECO:0000313" key="2">
    <source>
        <dbReference type="Proteomes" id="UP000636960"/>
    </source>
</evidence>
<dbReference type="EMBL" id="BOMV01000069">
    <property type="protein sequence ID" value="GIE98951.1"/>
    <property type="molecule type" value="Genomic_DNA"/>
</dbReference>
<name>A0A919K9A5_9ACTN</name>
<keyword evidence="2" id="KW-1185">Reference proteome</keyword>
<accession>A0A919K9A5</accession>
<dbReference type="Proteomes" id="UP000636960">
    <property type="component" value="Unassembled WGS sequence"/>
</dbReference>
<reference evidence="1" key="1">
    <citation type="submission" date="2021-01" db="EMBL/GenBank/DDBJ databases">
        <title>Whole genome shotgun sequence of Actinoplanes rishiriensis NBRC 108556.</title>
        <authorList>
            <person name="Komaki H."/>
            <person name="Tamura T."/>
        </authorList>
    </citation>
    <scope>NUCLEOTIDE SEQUENCE</scope>
    <source>
        <strain evidence="1">NBRC 108556</strain>
    </source>
</reference>
<organism evidence="1 2">
    <name type="scientific">Paractinoplanes rishiriensis</name>
    <dbReference type="NCBI Taxonomy" id="1050105"/>
    <lineage>
        <taxon>Bacteria</taxon>
        <taxon>Bacillati</taxon>
        <taxon>Actinomycetota</taxon>
        <taxon>Actinomycetes</taxon>
        <taxon>Micromonosporales</taxon>
        <taxon>Micromonosporaceae</taxon>
        <taxon>Paractinoplanes</taxon>
    </lineage>
</organism>
<proteinExistence type="predicted"/>
<protein>
    <submittedName>
        <fullName evidence="1">Uncharacterized protein</fullName>
    </submittedName>
</protein>